<dbReference type="AlphaFoldDB" id="A0A1X7T1A1"/>
<dbReference type="EnsemblMetazoa" id="Aqu2.1.08212_001">
    <property type="protein sequence ID" value="Aqu2.1.08212_001"/>
    <property type="gene ID" value="Aqu2.1.08212"/>
</dbReference>
<reference evidence="2" key="1">
    <citation type="submission" date="2017-05" db="UniProtKB">
        <authorList>
            <consortium name="EnsemblMetazoa"/>
        </authorList>
    </citation>
    <scope>IDENTIFICATION</scope>
</reference>
<evidence type="ECO:0000313" key="2">
    <source>
        <dbReference type="EnsemblMetazoa" id="Aqu2.1.08212_001"/>
    </source>
</evidence>
<accession>A0A1X7T1A1</accession>
<name>A0A1X7T1A1_AMPQE</name>
<dbReference type="InParanoid" id="A0A1X7T1A1"/>
<feature type="compositionally biased region" description="Basic and acidic residues" evidence="1">
    <location>
        <begin position="54"/>
        <end position="70"/>
    </location>
</feature>
<proteinExistence type="predicted"/>
<protein>
    <submittedName>
        <fullName evidence="2">Uncharacterized protein</fullName>
    </submittedName>
</protein>
<feature type="region of interest" description="Disordered" evidence="1">
    <location>
        <begin position="38"/>
        <end position="70"/>
    </location>
</feature>
<organism evidence="2">
    <name type="scientific">Amphimedon queenslandica</name>
    <name type="common">Sponge</name>
    <dbReference type="NCBI Taxonomy" id="400682"/>
    <lineage>
        <taxon>Eukaryota</taxon>
        <taxon>Metazoa</taxon>
        <taxon>Porifera</taxon>
        <taxon>Demospongiae</taxon>
        <taxon>Heteroscleromorpha</taxon>
        <taxon>Haplosclerida</taxon>
        <taxon>Niphatidae</taxon>
        <taxon>Amphimedon</taxon>
    </lineage>
</organism>
<sequence length="70" mass="7862">MSPNLSWDSEAELLGKRSVLSNQSVVEGNFKDLVCKARLKRQSGRRQTLGQKRNQGEKKASKPSDDSEEK</sequence>
<evidence type="ECO:0000256" key="1">
    <source>
        <dbReference type="SAM" id="MobiDB-lite"/>
    </source>
</evidence>